<accession>A0A397IZM9</accession>
<comment type="caution">
    <text evidence="1">The sequence shown here is derived from an EMBL/GenBank/DDBJ whole genome shotgun (WGS) entry which is preliminary data.</text>
</comment>
<reference evidence="1 2" key="1">
    <citation type="submission" date="2018-08" db="EMBL/GenBank/DDBJ databases">
        <title>Genome and evolution of the arbuscular mycorrhizal fungus Diversispora epigaea (formerly Glomus versiforme) and its bacterial endosymbionts.</title>
        <authorList>
            <person name="Sun X."/>
            <person name="Fei Z."/>
            <person name="Harrison M."/>
        </authorList>
    </citation>
    <scope>NUCLEOTIDE SEQUENCE [LARGE SCALE GENOMIC DNA]</scope>
    <source>
        <strain evidence="1 2">IT104</strain>
    </source>
</reference>
<dbReference type="CDD" id="cd16448">
    <property type="entry name" value="RING-H2"/>
    <property type="match status" value="1"/>
</dbReference>
<name>A0A397IZM9_9GLOM</name>
<protein>
    <recommendedName>
        <fullName evidence="3">RING-type domain-containing protein</fullName>
    </recommendedName>
</protein>
<evidence type="ECO:0000313" key="2">
    <source>
        <dbReference type="Proteomes" id="UP000266861"/>
    </source>
</evidence>
<sequence>MLKTEKVLAANLKNLAYNILKNFNDNVIKNKTFSELVNCTECNKKIFARPNKVFTTLLCGHVYHRICIEKKLLLSKQLTCSTPKCEKSVEILKEFTTTETGLKRNSESSTSSLVGKMGKQLNIQSQEIINEEIPNIDNGENKDKVNSKGKGSDIVEGSIKKPIEVDSEKPNTMQDKFSNKKAKKKIKNEDSQMLKRLIKELSSNSNLQIFEINVEEGKNSENLLHLYNKIINVEIRKEIASQEVVKSYYSFEKVLSQRFKYHFDKFLNIHQAQMDVNNELEKQLPDTTKTTRNKRKERAQKIYFLFNSIGIEKIGLVKSFSMNAISKLYLHAKLFWGPEIAILRKKVEIVFHRRQNYFT</sequence>
<dbReference type="Gene3D" id="3.30.40.10">
    <property type="entry name" value="Zinc/RING finger domain, C3HC4 (zinc finger)"/>
    <property type="match status" value="1"/>
</dbReference>
<organism evidence="1 2">
    <name type="scientific">Diversispora epigaea</name>
    <dbReference type="NCBI Taxonomy" id="1348612"/>
    <lineage>
        <taxon>Eukaryota</taxon>
        <taxon>Fungi</taxon>
        <taxon>Fungi incertae sedis</taxon>
        <taxon>Mucoromycota</taxon>
        <taxon>Glomeromycotina</taxon>
        <taxon>Glomeromycetes</taxon>
        <taxon>Diversisporales</taxon>
        <taxon>Diversisporaceae</taxon>
        <taxon>Diversispora</taxon>
    </lineage>
</organism>
<dbReference type="AlphaFoldDB" id="A0A397IZM9"/>
<dbReference type="EMBL" id="PQFF01000112">
    <property type="protein sequence ID" value="RHZ81495.1"/>
    <property type="molecule type" value="Genomic_DNA"/>
</dbReference>
<dbReference type="OrthoDB" id="8062037at2759"/>
<evidence type="ECO:0008006" key="3">
    <source>
        <dbReference type="Google" id="ProtNLM"/>
    </source>
</evidence>
<dbReference type="SUPFAM" id="SSF57850">
    <property type="entry name" value="RING/U-box"/>
    <property type="match status" value="1"/>
</dbReference>
<evidence type="ECO:0000313" key="1">
    <source>
        <dbReference type="EMBL" id="RHZ81495.1"/>
    </source>
</evidence>
<keyword evidence="2" id="KW-1185">Reference proteome</keyword>
<proteinExistence type="predicted"/>
<dbReference type="InterPro" id="IPR013083">
    <property type="entry name" value="Znf_RING/FYVE/PHD"/>
</dbReference>
<gene>
    <name evidence="1" type="ORF">Glove_120g240</name>
</gene>
<dbReference type="Proteomes" id="UP000266861">
    <property type="component" value="Unassembled WGS sequence"/>
</dbReference>